<dbReference type="RefSeq" id="WP_264792499.1">
    <property type="nucleotide sequence ID" value="NZ_AP026867.1"/>
</dbReference>
<feature type="chain" id="PRO_5037502238" evidence="1">
    <location>
        <begin position="24"/>
        <end position="1735"/>
    </location>
</feature>
<gene>
    <name evidence="3" type="ORF">AsAng_0020170</name>
</gene>
<organism evidence="3 4">
    <name type="scientific">Aureispira anguillae</name>
    <dbReference type="NCBI Taxonomy" id="2864201"/>
    <lineage>
        <taxon>Bacteria</taxon>
        <taxon>Pseudomonadati</taxon>
        <taxon>Bacteroidota</taxon>
        <taxon>Saprospiria</taxon>
        <taxon>Saprospirales</taxon>
        <taxon>Saprospiraceae</taxon>
        <taxon>Aureispira</taxon>
    </lineage>
</organism>
<evidence type="ECO:0000259" key="2">
    <source>
        <dbReference type="Pfam" id="PF18962"/>
    </source>
</evidence>
<protein>
    <submittedName>
        <fullName evidence="3">T9SS type A sorting domain-containing protein</fullName>
    </submittedName>
</protein>
<name>A0A916DSQ8_9BACT</name>
<reference evidence="3" key="1">
    <citation type="submission" date="2022-09" db="EMBL/GenBank/DDBJ databases">
        <title>Aureispira anguillicida sp. nov., isolated from Leptocephalus of Japanese eel Anguilla japonica.</title>
        <authorList>
            <person name="Yuasa K."/>
            <person name="Mekata T."/>
            <person name="Ikunari K."/>
        </authorList>
    </citation>
    <scope>NUCLEOTIDE SEQUENCE</scope>
    <source>
        <strain evidence="3">EL160426</strain>
    </source>
</reference>
<keyword evidence="1" id="KW-0732">Signal</keyword>
<proteinExistence type="predicted"/>
<keyword evidence="4" id="KW-1185">Reference proteome</keyword>
<accession>A0A916DSQ8</accession>
<evidence type="ECO:0000313" key="4">
    <source>
        <dbReference type="Proteomes" id="UP001060919"/>
    </source>
</evidence>
<dbReference type="Pfam" id="PF18962">
    <property type="entry name" value="Por_Secre_tail"/>
    <property type="match status" value="1"/>
</dbReference>
<dbReference type="EMBL" id="AP026867">
    <property type="protein sequence ID" value="BDS11305.1"/>
    <property type="molecule type" value="Genomic_DNA"/>
</dbReference>
<dbReference type="NCBIfam" id="TIGR04183">
    <property type="entry name" value="Por_Secre_tail"/>
    <property type="match status" value="1"/>
</dbReference>
<feature type="domain" description="Secretion system C-terminal sorting" evidence="2">
    <location>
        <begin position="1655"/>
        <end position="1732"/>
    </location>
</feature>
<sequence>MTFIFRCIVCLFFTSLLAFPSTAQLSWNTTSTGNINLNVCHNEDTVHVTFSNISGNPMTSDSLILQLPPGVLYISGSLIETSNYSLTPTTTSTANRIALVLKNLPAIGGNVDFSFRISANCAAIAHFEGGGSFSNTYTYYHDGITEPSHITPDFNISYPALSFSNVSNANVNANLGATYTQELTITNGGNGPVSSFFVALNPPTGLQFSNSTNGIMNATNDTIFFANNHLGSDSLFTSNETIVVRYQITISNCTDIATDLHLSWGCDNAACETIAYPISASVPPIAPILSTVATPSGVQCFNEPHLQQVQIINTGTGISIGNVFEIFAGNAYGNTATIPNRVFPIDTSSIQLQLGTTSPPFSISPFFTQNGNGSFANLCGANNQIGRARINLPDLAVGDTIIVSWTQMACCSQTCNQGLTFNSWEYKVDYENECLTNYTTGYRRGSVRGYDHISAYSSVPSGPTDINHGDTSTFILEYTNSNGLTVPATDGWLEVEIILPAGVAFSGNLTLFNRLFTCSRTPDSLIVVSDTVKAFFDFSSLVSCIGSNGSANKAEMHVGLVADCNQTGASSGPLAIPISTYLVLYPNCPTVCRKPMYCQTWHTDLHCPEPCPNGGLQFTTFTAQRHNLGAADNDNNGVADPSGSLDLSKIRAKTLIAGDTLALRYEARIDTGSGNPQFEFAYLNTRMLGMAPNARTLNGIHANIQIFDASANLTYACNNSAIITNSTNNFSININACTPSGFVFETGDSIAIESFYRFVTPFSGAVLTHNIENDFYVSRIANPTDTADQHACSTLGAQFKTIGYYHTTCCGSSRTMNSCGSTQVSKNYYLSIGPCCSNYANGNYFRNEIRHFSYIDTFEFLLPPGYVMDTTQVADFRYSYTGGSVGYTPITPIDPNSNPVRFVLGDFFTPRGGTHPISDEGYYGTVRMFIRPSCNAPASSRIYYYGYYQDINPSGTFFDSYQGTSDLINYTSPDLELAAITPIVVSTTDTVVWQFRIDNNSNIADAFNTFFSLSSASGGIAIEEVRNLNTSTLLTPNANGLYELGVMGASTNNVYEIVATQNSCIPDSLLILAGWDCGDYPTNTATYPCQFDSSYLKITNPESALQVAVTRDTTSGVDSIDICTPLSYEIELTSAQSSSVKEIFARLQNLPAGLSFITGSVQYEYPSGSGYQAGVDPTLIGANLEFDLTKYAAALDDEGLLGTVDADSIGDRKIKLRFQLETDCNFISGDAFNVQISAARPCGDPLPNTTYTVAPILIKGAEIAPYVTQINMSSDIITACGNQHSYAYNVSIKNLGAGTTTANDSILIRLPSGILFSAYDPSAPSFHNAPSTQPSITNTGSGTNLSWSMTGGVVPGDSVVFSVSIDAEDLPNICRTHDLEVLSLINTSIFCLSSGSNCITSTPSGRNNSNVTVNRPVLVVNVAPSGNRNFQLSSGQNIISIQGTIDNTGNDVLAGDVLTVEFFCDQDGSGNYTTGDTYIDAYTTNAGLLSGNSHPFTWTDTFSSALCDVNNGENIVAAIRAQPNSNPRQCACEYSQRLVQDILLPVDLASFYANVQPESCQVQLIWETTAEGNLDYYELQRSLDGVHFETLKKIAAIGSSRIHQTYKWTDKSIHQAGYYYRLKIVELGGGSRYSDYIHVLTPCAAFQGQSGIVAIYPNPSQYKLNIKFYNHQTKAINSELKVLDQLGRVVYQQAQTIVPGMQLLPLDVTQLPEGSYMLEIKNEEWSKHKKFVKIK</sequence>
<dbReference type="Proteomes" id="UP001060919">
    <property type="component" value="Chromosome"/>
</dbReference>
<dbReference type="InterPro" id="IPR026444">
    <property type="entry name" value="Secre_tail"/>
</dbReference>
<evidence type="ECO:0000256" key="1">
    <source>
        <dbReference type="SAM" id="SignalP"/>
    </source>
</evidence>
<evidence type="ECO:0000313" key="3">
    <source>
        <dbReference type="EMBL" id="BDS11305.1"/>
    </source>
</evidence>
<dbReference type="KEGG" id="aup:AsAng_0020170"/>
<feature type="signal peptide" evidence="1">
    <location>
        <begin position="1"/>
        <end position="23"/>
    </location>
</feature>